<dbReference type="InterPro" id="IPR051333">
    <property type="entry name" value="CLIP_Serine_Protease"/>
</dbReference>
<name>A0A1H5BL68_9MICO</name>
<dbReference type="InterPro" id="IPR043504">
    <property type="entry name" value="Peptidase_S1_PA_chymotrypsin"/>
</dbReference>
<feature type="signal peptide" evidence="1">
    <location>
        <begin position="1"/>
        <end position="20"/>
    </location>
</feature>
<dbReference type="InterPro" id="IPR001314">
    <property type="entry name" value="Peptidase_S1A"/>
</dbReference>
<protein>
    <submittedName>
        <fullName evidence="3">Trypsin</fullName>
    </submittedName>
</protein>
<dbReference type="OrthoDB" id="3657335at2"/>
<dbReference type="PANTHER" id="PTHR24260">
    <property type="match status" value="1"/>
</dbReference>
<evidence type="ECO:0000259" key="2">
    <source>
        <dbReference type="PROSITE" id="PS50240"/>
    </source>
</evidence>
<organism evidence="3 4">
    <name type="scientific">Ruania alba</name>
    <dbReference type="NCBI Taxonomy" id="648782"/>
    <lineage>
        <taxon>Bacteria</taxon>
        <taxon>Bacillati</taxon>
        <taxon>Actinomycetota</taxon>
        <taxon>Actinomycetes</taxon>
        <taxon>Micrococcales</taxon>
        <taxon>Ruaniaceae</taxon>
        <taxon>Ruania</taxon>
    </lineage>
</organism>
<dbReference type="InterPro" id="IPR018114">
    <property type="entry name" value="TRYPSIN_HIS"/>
</dbReference>
<reference evidence="4" key="1">
    <citation type="submission" date="2016-10" db="EMBL/GenBank/DDBJ databases">
        <authorList>
            <person name="Varghese N."/>
            <person name="Submissions S."/>
        </authorList>
    </citation>
    <scope>NUCLEOTIDE SEQUENCE [LARGE SCALE GENOMIC DNA]</scope>
    <source>
        <strain evidence="4">DSM 21368</strain>
    </source>
</reference>
<dbReference type="SUPFAM" id="SSF50494">
    <property type="entry name" value="Trypsin-like serine proteases"/>
    <property type="match status" value="1"/>
</dbReference>
<dbReference type="PROSITE" id="PS00134">
    <property type="entry name" value="TRYPSIN_HIS"/>
    <property type="match status" value="1"/>
</dbReference>
<keyword evidence="1" id="KW-0732">Signal</keyword>
<dbReference type="GO" id="GO:0004252">
    <property type="term" value="F:serine-type endopeptidase activity"/>
    <property type="evidence" value="ECO:0007669"/>
    <property type="project" value="InterPro"/>
</dbReference>
<dbReference type="RefSeq" id="WP_089771239.1">
    <property type="nucleotide sequence ID" value="NZ_FNTX01000001.1"/>
</dbReference>
<accession>A0A1H5BL68</accession>
<dbReference type="EMBL" id="FNTX01000001">
    <property type="protein sequence ID" value="SED55262.1"/>
    <property type="molecule type" value="Genomic_DNA"/>
</dbReference>
<dbReference type="AlphaFoldDB" id="A0A1H5BL68"/>
<proteinExistence type="predicted"/>
<dbReference type="PROSITE" id="PS50240">
    <property type="entry name" value="TRYPSIN_DOM"/>
    <property type="match status" value="1"/>
</dbReference>
<dbReference type="Gene3D" id="2.40.10.10">
    <property type="entry name" value="Trypsin-like serine proteases"/>
    <property type="match status" value="1"/>
</dbReference>
<sequence length="276" mass="29460">MRTRPLAAGVIGLAVIAATAAPASAIRYGDADAGDHPNVGLMIAYTEDDAGVLQPLWRCSGTMMDADTYLTAGHCTFGADAVAIWFDDDLQGEERPDIVDLDAADATGTPHSHPEYDDAQFFLHDVGVVELDEPVAFDSYGQLPEQGYWDDQLAMQKQHRDSFDVVGYGLQRSLPDQGGATELTEAEWIKLRATVDLIRDDRMFGQQGAGNSVTLTNNANTGGTCSGDSGGPTFIADTDVVVGVTSYGVNATCTGIGGAYRIDQPDDLEWLSQFID</sequence>
<feature type="domain" description="Peptidase S1" evidence="2">
    <location>
        <begin position="10"/>
        <end position="276"/>
    </location>
</feature>
<dbReference type="PRINTS" id="PR00722">
    <property type="entry name" value="CHYMOTRYPSIN"/>
</dbReference>
<evidence type="ECO:0000256" key="1">
    <source>
        <dbReference type="SAM" id="SignalP"/>
    </source>
</evidence>
<dbReference type="SMART" id="SM00020">
    <property type="entry name" value="Tryp_SPc"/>
    <property type="match status" value="1"/>
</dbReference>
<dbReference type="Proteomes" id="UP000199220">
    <property type="component" value="Unassembled WGS sequence"/>
</dbReference>
<dbReference type="InterPro" id="IPR001254">
    <property type="entry name" value="Trypsin_dom"/>
</dbReference>
<dbReference type="PANTHER" id="PTHR24260:SF132">
    <property type="entry name" value="PEPTIDASE S1 DOMAIN-CONTAINING PROTEIN"/>
    <property type="match status" value="1"/>
</dbReference>
<dbReference type="GO" id="GO:0006508">
    <property type="term" value="P:proteolysis"/>
    <property type="evidence" value="ECO:0007669"/>
    <property type="project" value="InterPro"/>
</dbReference>
<dbReference type="Pfam" id="PF00089">
    <property type="entry name" value="Trypsin"/>
    <property type="match status" value="1"/>
</dbReference>
<dbReference type="STRING" id="648782.SAMN04488554_0136"/>
<evidence type="ECO:0000313" key="4">
    <source>
        <dbReference type="Proteomes" id="UP000199220"/>
    </source>
</evidence>
<gene>
    <name evidence="3" type="ORF">SAMN04488554_0136</name>
</gene>
<keyword evidence="4" id="KW-1185">Reference proteome</keyword>
<feature type="chain" id="PRO_5039025714" evidence="1">
    <location>
        <begin position="21"/>
        <end position="276"/>
    </location>
</feature>
<dbReference type="InterPro" id="IPR009003">
    <property type="entry name" value="Peptidase_S1_PA"/>
</dbReference>
<evidence type="ECO:0000313" key="3">
    <source>
        <dbReference type="EMBL" id="SED55262.1"/>
    </source>
</evidence>